<gene>
    <name evidence="3" type="ORF">FXF65_27320</name>
</gene>
<dbReference type="EMBL" id="VSFF01000010">
    <property type="protein sequence ID" value="TYC11784.1"/>
    <property type="molecule type" value="Genomic_DNA"/>
</dbReference>
<name>A0A5D0U129_9ACTN</name>
<feature type="chain" id="PRO_5039657455" description="Nuclear transport factor 2 family protein" evidence="2">
    <location>
        <begin position="31"/>
        <end position="193"/>
    </location>
</feature>
<accession>A0A5D0U129</accession>
<organism evidence="3 4">
    <name type="scientific">Actinomadura syzygii</name>
    <dbReference type="NCBI Taxonomy" id="1427538"/>
    <lineage>
        <taxon>Bacteria</taxon>
        <taxon>Bacillati</taxon>
        <taxon>Actinomycetota</taxon>
        <taxon>Actinomycetes</taxon>
        <taxon>Streptosporangiales</taxon>
        <taxon>Thermomonosporaceae</taxon>
        <taxon>Actinomadura</taxon>
    </lineage>
</organism>
<dbReference type="RefSeq" id="WP_148352872.1">
    <property type="nucleotide sequence ID" value="NZ_JBHSBF010000011.1"/>
</dbReference>
<feature type="compositionally biased region" description="Low complexity" evidence="1">
    <location>
        <begin position="42"/>
        <end position="67"/>
    </location>
</feature>
<evidence type="ECO:0008006" key="5">
    <source>
        <dbReference type="Google" id="ProtNLM"/>
    </source>
</evidence>
<dbReference type="AlphaFoldDB" id="A0A5D0U129"/>
<evidence type="ECO:0000313" key="4">
    <source>
        <dbReference type="Proteomes" id="UP000322634"/>
    </source>
</evidence>
<keyword evidence="2" id="KW-0732">Signal</keyword>
<sequence length="193" mass="19966">MTRRFTAPAGRGRQGLAGTALALAFLATLAGCGGGDSGGSKGAEAGASSAASPTPSSAAPTGAETSPKPVERSTDPAMQPGIKGARQALQAFLRGQAAGDPAVCRYVAPGEKFVRSDALKGNCERGVRNTPHLVRPAEREALRTVTVKGGRIVGEEAVIPFSALHWTSGSMVASTLQDKFILRRENQLWQIVK</sequence>
<evidence type="ECO:0000256" key="1">
    <source>
        <dbReference type="SAM" id="MobiDB-lite"/>
    </source>
</evidence>
<dbReference type="PROSITE" id="PS51257">
    <property type="entry name" value="PROKAR_LIPOPROTEIN"/>
    <property type="match status" value="1"/>
</dbReference>
<proteinExistence type="predicted"/>
<dbReference type="OrthoDB" id="3480038at2"/>
<dbReference type="Proteomes" id="UP000322634">
    <property type="component" value="Unassembled WGS sequence"/>
</dbReference>
<reference evidence="3 4" key="1">
    <citation type="submission" date="2019-08" db="EMBL/GenBank/DDBJ databases">
        <title>Actinomadura sp. nov. CYP1-5 isolated from mountain soil.</title>
        <authorList>
            <person name="Songsumanus A."/>
            <person name="Kuncharoen N."/>
            <person name="Kudo T."/>
            <person name="Yuki M."/>
            <person name="Igarashi Y."/>
            <person name="Tanasupawat S."/>
        </authorList>
    </citation>
    <scope>NUCLEOTIDE SEQUENCE [LARGE SCALE GENOMIC DNA]</scope>
    <source>
        <strain evidence="3 4">GKU157</strain>
    </source>
</reference>
<protein>
    <recommendedName>
        <fullName evidence="5">Nuclear transport factor 2 family protein</fullName>
    </recommendedName>
</protein>
<evidence type="ECO:0000256" key="2">
    <source>
        <dbReference type="SAM" id="SignalP"/>
    </source>
</evidence>
<comment type="caution">
    <text evidence="3">The sequence shown here is derived from an EMBL/GenBank/DDBJ whole genome shotgun (WGS) entry which is preliminary data.</text>
</comment>
<keyword evidence="4" id="KW-1185">Reference proteome</keyword>
<feature type="signal peptide" evidence="2">
    <location>
        <begin position="1"/>
        <end position="30"/>
    </location>
</feature>
<feature type="region of interest" description="Disordered" evidence="1">
    <location>
        <begin position="36"/>
        <end position="80"/>
    </location>
</feature>
<evidence type="ECO:0000313" key="3">
    <source>
        <dbReference type="EMBL" id="TYC11784.1"/>
    </source>
</evidence>